<dbReference type="Pfam" id="PF20167">
    <property type="entry name" value="Transposase_32"/>
    <property type="match status" value="1"/>
</dbReference>
<comment type="caution">
    <text evidence="4">The sequence shown here is derived from an EMBL/GenBank/DDBJ whole genome shotgun (WGS) entry which is preliminary data.</text>
</comment>
<gene>
    <name evidence="4" type="ORF">PIB30_091659</name>
</gene>
<feature type="domain" description="Putative plant transposon protein" evidence="3">
    <location>
        <begin position="49"/>
        <end position="243"/>
    </location>
</feature>
<evidence type="ECO:0000256" key="2">
    <source>
        <dbReference type="SAM" id="MobiDB-lite"/>
    </source>
</evidence>
<evidence type="ECO:0000256" key="1">
    <source>
        <dbReference type="SAM" id="Coils"/>
    </source>
</evidence>
<evidence type="ECO:0000313" key="5">
    <source>
        <dbReference type="Proteomes" id="UP001341840"/>
    </source>
</evidence>
<keyword evidence="1" id="KW-0175">Coiled coil</keyword>
<evidence type="ECO:0000313" key="4">
    <source>
        <dbReference type="EMBL" id="MED6152394.1"/>
    </source>
</evidence>
<name>A0ABU6TU67_9FABA</name>
<feature type="region of interest" description="Disordered" evidence="2">
    <location>
        <begin position="348"/>
        <end position="373"/>
    </location>
</feature>
<keyword evidence="5" id="KW-1185">Reference proteome</keyword>
<dbReference type="InterPro" id="IPR046796">
    <property type="entry name" value="Transposase_32_dom"/>
</dbReference>
<reference evidence="4 5" key="1">
    <citation type="journal article" date="2023" name="Plants (Basel)">
        <title>Bridging the Gap: Combining Genomics and Transcriptomics Approaches to Understand Stylosanthes scabra, an Orphan Legume from the Brazilian Caatinga.</title>
        <authorList>
            <person name="Ferreira-Neto J.R.C."/>
            <person name="da Silva M.D."/>
            <person name="Binneck E."/>
            <person name="de Melo N.F."/>
            <person name="da Silva R.H."/>
            <person name="de Melo A.L.T.M."/>
            <person name="Pandolfi V."/>
            <person name="Bustamante F.O."/>
            <person name="Brasileiro-Vidal A.C."/>
            <person name="Benko-Iseppon A.M."/>
        </authorList>
    </citation>
    <scope>NUCLEOTIDE SEQUENCE [LARGE SCALE GENOMIC DNA]</scope>
    <source>
        <tissue evidence="4">Leaves</tissue>
    </source>
</reference>
<protein>
    <recommendedName>
        <fullName evidence="3">Putative plant transposon protein domain-containing protein</fullName>
    </recommendedName>
</protein>
<organism evidence="4 5">
    <name type="scientific">Stylosanthes scabra</name>
    <dbReference type="NCBI Taxonomy" id="79078"/>
    <lineage>
        <taxon>Eukaryota</taxon>
        <taxon>Viridiplantae</taxon>
        <taxon>Streptophyta</taxon>
        <taxon>Embryophyta</taxon>
        <taxon>Tracheophyta</taxon>
        <taxon>Spermatophyta</taxon>
        <taxon>Magnoliopsida</taxon>
        <taxon>eudicotyledons</taxon>
        <taxon>Gunneridae</taxon>
        <taxon>Pentapetalae</taxon>
        <taxon>rosids</taxon>
        <taxon>fabids</taxon>
        <taxon>Fabales</taxon>
        <taxon>Fabaceae</taxon>
        <taxon>Papilionoideae</taxon>
        <taxon>50 kb inversion clade</taxon>
        <taxon>dalbergioids sensu lato</taxon>
        <taxon>Dalbergieae</taxon>
        <taxon>Pterocarpus clade</taxon>
        <taxon>Stylosanthes</taxon>
    </lineage>
</organism>
<evidence type="ECO:0000259" key="3">
    <source>
        <dbReference type="Pfam" id="PF20167"/>
    </source>
</evidence>
<feature type="region of interest" description="Disordered" evidence="2">
    <location>
        <begin position="279"/>
        <end position="316"/>
    </location>
</feature>
<proteinExistence type="predicted"/>
<sequence>MAGYDNHCFLSVFNHNMFEEARNKDIISEKGFELKDEEYPEVQNQITLRGWKRLISPRKKVKMLMIKEFFANAARTQRELDENEQYPLKSFVRGVEVDFSPANIKRVMKFKDNTQGAETDYQTRLNTDQRLEDVLRDLCIPEASWKLGTGQNPQPIQLRRKELQPLARGWLELIIHNIQPSSNRSEVTVARAILIHSILKGEDVRVEELISAKIVSMAQNLNLKGKLGFPSLIYKLCMDAKVPLREYKGTPTVEGESPITAKLMETVRGGAVPLLRRHQEEHNEGQRQQEEDGHNEEHNHEEEAEDNQRGDEEMHDAEDVHYSPQHQPYMEHETGAESWMDYETQYEEQQQHYYEPHHSPPSQQQQPPQPPSQTIFDLKDLQEQQQQGFKAMTELVIDSQNEVLNYYEKIKTYQEYQYDQMKAIIAQQQEVIENQNREFQVMKNKHDQMEKELNEIKQAQVNLALYKTSSSSQTADGTKEELQRLRKIIEDQRIALVQQSRASVGDSQIPPTTAQSIEGKIDQIASSVKGFNENLATFKERHKQLADLTLKQFHKIRKEQTATSQEVKEIKERQINPVDDQTLKDVAKMTFQQRKELEIIRKQMREWTMYSSVRECYDVWAHQQANPNLVPMPLHDLTKMVYNNLEAKKPMFQGALKTDPNPGYVYRANPIPEEDLHLYYNQQVAFYGQFFESDPKVD</sequence>
<feature type="coiled-coil region" evidence="1">
    <location>
        <begin position="418"/>
        <end position="499"/>
    </location>
</feature>
<accession>A0ABU6TU67</accession>
<dbReference type="EMBL" id="JASCZI010092465">
    <property type="protein sequence ID" value="MED6152394.1"/>
    <property type="molecule type" value="Genomic_DNA"/>
</dbReference>
<dbReference type="Proteomes" id="UP001341840">
    <property type="component" value="Unassembled WGS sequence"/>
</dbReference>